<keyword evidence="2" id="KW-0479">Metal-binding</keyword>
<evidence type="ECO:0000259" key="5">
    <source>
        <dbReference type="Pfam" id="PF24827"/>
    </source>
</evidence>
<dbReference type="GO" id="GO:0016788">
    <property type="term" value="F:hydrolase activity, acting on ester bonds"/>
    <property type="evidence" value="ECO:0007669"/>
    <property type="project" value="InterPro"/>
</dbReference>
<name>C6XQL2_HIRBI</name>
<evidence type="ECO:0000256" key="3">
    <source>
        <dbReference type="ARBA" id="ARBA00022801"/>
    </source>
</evidence>
<comment type="cofactor">
    <cofactor evidence="1">
        <name>Zn(2+)</name>
        <dbReference type="ChEBI" id="CHEBI:29105"/>
    </cofactor>
</comment>
<keyword evidence="7" id="KW-1185">Reference proteome</keyword>
<dbReference type="InterPro" id="IPR055438">
    <property type="entry name" value="AstE_AspA_cat"/>
</dbReference>
<evidence type="ECO:0000313" key="7">
    <source>
        <dbReference type="Proteomes" id="UP000002745"/>
    </source>
</evidence>
<dbReference type="EMBL" id="CP001678">
    <property type="protein sequence ID" value="ACT58618.1"/>
    <property type="molecule type" value="Genomic_DNA"/>
</dbReference>
<proteinExistence type="predicted"/>
<dbReference type="AlphaFoldDB" id="C6XQL2"/>
<sequence length="313" mass="33862">MEKFEFDSGIDGPAVVITGAVHGDERAGPDAIGSFLENWDRKLKKGRVTFVPVVNEAARAQNTRFVDIDLNRCMGAKDLQDLSEHKIVPEIREILASHDVLLDLHSFRKGDGAFALLGPKNNTDGLEPFQHEIAETAFGASVGIKRVMHGWLGSYNRALAEFNESIGKTDDPYPALEKSVGMTEYMRNAGGYACTVECGQHQAADCISNGVSAITGALVGLGMVDGELPTIEGDFECYELYQVIIKSHEDDGLLVDEISNFDLLPKGEPILRVGGELFSLDQAGVIAMFPKVGAKIGESIITLARPSQRLANV</sequence>
<dbReference type="RefSeq" id="WP_015826768.1">
    <property type="nucleotide sequence ID" value="NC_012982.1"/>
</dbReference>
<dbReference type="Pfam" id="PF24827">
    <property type="entry name" value="AstE_AspA_cat"/>
    <property type="match status" value="1"/>
</dbReference>
<dbReference type="GO" id="GO:0046872">
    <property type="term" value="F:metal ion binding"/>
    <property type="evidence" value="ECO:0007669"/>
    <property type="project" value="UniProtKB-KW"/>
</dbReference>
<dbReference type="STRING" id="582402.Hbal_0924"/>
<dbReference type="eggNOG" id="COG3608">
    <property type="taxonomic scope" value="Bacteria"/>
</dbReference>
<protein>
    <submittedName>
        <fullName evidence="6">Succinylglutamate desuccinylase/aspartoacylase</fullName>
    </submittedName>
</protein>
<accession>C6XQL2</accession>
<dbReference type="PANTHER" id="PTHR15162:SF7">
    <property type="entry name" value="SUCCINYLGLUTAMATE DESUCCINYLASE"/>
    <property type="match status" value="1"/>
</dbReference>
<dbReference type="Gene3D" id="3.40.630.10">
    <property type="entry name" value="Zn peptidases"/>
    <property type="match status" value="1"/>
</dbReference>
<dbReference type="HOGENOM" id="CLU_803962_0_0_5"/>
<dbReference type="PANTHER" id="PTHR15162">
    <property type="entry name" value="ASPARTOACYLASE"/>
    <property type="match status" value="1"/>
</dbReference>
<evidence type="ECO:0000313" key="6">
    <source>
        <dbReference type="EMBL" id="ACT58618.1"/>
    </source>
</evidence>
<dbReference type="GO" id="GO:0005829">
    <property type="term" value="C:cytosol"/>
    <property type="evidence" value="ECO:0007669"/>
    <property type="project" value="TreeGrafter"/>
</dbReference>
<evidence type="ECO:0000256" key="2">
    <source>
        <dbReference type="ARBA" id="ARBA00022723"/>
    </source>
</evidence>
<organism evidence="6 7">
    <name type="scientific">Hirschia baltica (strain ATCC 49814 / DSM 5838 / IFAM 1418)</name>
    <dbReference type="NCBI Taxonomy" id="582402"/>
    <lineage>
        <taxon>Bacteria</taxon>
        <taxon>Pseudomonadati</taxon>
        <taxon>Pseudomonadota</taxon>
        <taxon>Alphaproteobacteria</taxon>
        <taxon>Hyphomonadales</taxon>
        <taxon>Hyphomonadaceae</taxon>
        <taxon>Hirschia</taxon>
    </lineage>
</organism>
<dbReference type="InterPro" id="IPR050178">
    <property type="entry name" value="AspA/AstE_fam"/>
</dbReference>
<keyword evidence="4" id="KW-0862">Zinc</keyword>
<dbReference type="OrthoDB" id="7813621at2"/>
<evidence type="ECO:0000256" key="1">
    <source>
        <dbReference type="ARBA" id="ARBA00001947"/>
    </source>
</evidence>
<gene>
    <name evidence="6" type="ordered locus">Hbal_0924</name>
</gene>
<evidence type="ECO:0000256" key="4">
    <source>
        <dbReference type="ARBA" id="ARBA00022833"/>
    </source>
</evidence>
<dbReference type="Proteomes" id="UP000002745">
    <property type="component" value="Chromosome"/>
</dbReference>
<dbReference type="KEGG" id="hba:Hbal_0924"/>
<reference evidence="7" key="1">
    <citation type="journal article" date="2011" name="J. Bacteriol.">
        <title>Genome sequences of eight morphologically diverse alphaproteobacteria.</title>
        <authorList>
            <consortium name="US DOE Joint Genome Institute"/>
            <person name="Brown P.J."/>
            <person name="Kysela D.T."/>
            <person name="Buechlein A."/>
            <person name="Hemmerich C."/>
            <person name="Brun Y.V."/>
        </authorList>
    </citation>
    <scope>NUCLEOTIDE SEQUENCE [LARGE SCALE GENOMIC DNA]</scope>
    <source>
        <strain evidence="7">ATCC 49814 / DSM 5838 / IFAM 1418</strain>
    </source>
</reference>
<feature type="domain" description="Succinylglutamate desuccinylase/Aspartoacylase catalytic" evidence="5">
    <location>
        <begin position="11"/>
        <end position="111"/>
    </location>
</feature>
<keyword evidence="3" id="KW-0378">Hydrolase</keyword>
<dbReference type="SUPFAM" id="SSF53187">
    <property type="entry name" value="Zn-dependent exopeptidases"/>
    <property type="match status" value="1"/>
</dbReference>